<dbReference type="SUPFAM" id="SSF102114">
    <property type="entry name" value="Radical SAM enzymes"/>
    <property type="match status" value="1"/>
</dbReference>
<feature type="binding site" evidence="8">
    <location>
        <position position="28"/>
    </location>
    <ligand>
        <name>substrate</name>
    </ligand>
</feature>
<dbReference type="PANTHER" id="PTHR42836:SF1">
    <property type="entry name" value="7-CARBOXY-7-DEAZAGUANINE SYNTHASE"/>
    <property type="match status" value="1"/>
</dbReference>
<dbReference type="SFLD" id="SFLDS00029">
    <property type="entry name" value="Radical_SAM"/>
    <property type="match status" value="1"/>
</dbReference>
<feature type="binding site" evidence="8">
    <location>
        <position position="32"/>
    </location>
    <ligand>
        <name>[4Fe-4S] cluster</name>
        <dbReference type="ChEBI" id="CHEBI:49883"/>
        <note>4Fe-4S-S-AdoMet</note>
    </ligand>
</feature>
<evidence type="ECO:0000256" key="3">
    <source>
        <dbReference type="ARBA" id="ARBA00022723"/>
    </source>
</evidence>
<dbReference type="InterPro" id="IPR007197">
    <property type="entry name" value="rSAM"/>
</dbReference>
<evidence type="ECO:0000313" key="10">
    <source>
        <dbReference type="Proteomes" id="UP001297600"/>
    </source>
</evidence>
<comment type="similarity">
    <text evidence="8">Belongs to the radical SAM superfamily. 7-carboxy-7-deazaguanine synthase family.</text>
</comment>
<keyword evidence="2 8" id="KW-0949">S-adenosyl-L-methionine</keyword>
<sequence length="223" mass="24918">MTSYYINEIFPSVQGEGAKTGCPAVFVRFQGCSVRCPWCDTKYTWKGGAKCASLVPASEIFVKDRKAGCALIEKEALVRDITGRYPNIPLVILTGGEPCEQDIGPLCESLRARGLDIAVETSGHVDFDFPDYVYVVVSPKLGVPNGELVPRMARRADEIKYVIGNEADLERMKPLRVAYPDKLFCLQPKSQDKEATRLCFEYVINRSGKLRLSLQTEKMIDIR</sequence>
<feature type="binding site" evidence="8">
    <location>
        <position position="41"/>
    </location>
    <ligand>
        <name>Mg(2+)</name>
        <dbReference type="ChEBI" id="CHEBI:18420"/>
    </ligand>
</feature>
<dbReference type="InterPro" id="IPR058240">
    <property type="entry name" value="rSAM_sf"/>
</dbReference>
<reference evidence="9 10" key="1">
    <citation type="submission" date="2022-02" db="EMBL/GenBank/DDBJ databases">
        <title>Mesosutterella porci, a novel member of the family Sutterellaceae from pig feces.</title>
        <authorList>
            <person name="Wylensek D."/>
            <person name="Clavel T."/>
        </authorList>
    </citation>
    <scope>NUCLEOTIDE SEQUENCE [LARGE SCALE GENOMIC DNA]</scope>
    <source>
        <strain evidence="10">oilRF-744-wt-GAM-9</strain>
    </source>
</reference>
<keyword evidence="6 8" id="KW-0411">Iron-sulfur</keyword>
<dbReference type="InterPro" id="IPR013785">
    <property type="entry name" value="Aldolase_TIM"/>
</dbReference>
<feature type="binding site" evidence="8">
    <location>
        <begin position="13"/>
        <end position="15"/>
    </location>
    <ligand>
        <name>substrate</name>
    </ligand>
</feature>
<comment type="function">
    <text evidence="8">Catalyzes the complex heterocyclic radical-mediated conversion of 6-carboxy-5,6,7,8-tetrahydropterin (CPH4) to 7-carboxy-7-deazaguanine (CDG), a step common to the biosynthetic pathways of all 7-deazapurine-containing compounds.</text>
</comment>
<dbReference type="Gene3D" id="3.20.20.70">
    <property type="entry name" value="Aldolase class I"/>
    <property type="match status" value="1"/>
</dbReference>
<dbReference type="PIRSF" id="PIRSF000370">
    <property type="entry name" value="QueE"/>
    <property type="match status" value="1"/>
</dbReference>
<dbReference type="RefSeq" id="WP_237978330.1">
    <property type="nucleotide sequence ID" value="NZ_JAKNCT010000004.1"/>
</dbReference>
<keyword evidence="4 8" id="KW-0460">Magnesium</keyword>
<feature type="binding site" evidence="8">
    <location>
        <position position="96"/>
    </location>
    <ligand>
        <name>S-adenosyl-L-methionine</name>
        <dbReference type="ChEBI" id="CHEBI:59789"/>
    </ligand>
</feature>
<dbReference type="HAMAP" id="MF_00917">
    <property type="entry name" value="QueE"/>
    <property type="match status" value="1"/>
</dbReference>
<evidence type="ECO:0000256" key="2">
    <source>
        <dbReference type="ARBA" id="ARBA00022691"/>
    </source>
</evidence>
<comment type="pathway">
    <text evidence="8">Purine metabolism; 7-cyano-7-deazaguanine biosynthesis.</text>
</comment>
<comment type="cofactor">
    <cofactor evidence="8">
        <name>[4Fe-4S] cluster</name>
        <dbReference type="ChEBI" id="CHEBI:49883"/>
    </cofactor>
    <text evidence="8">Binds 1 [4Fe-4S] cluster. The cluster is coordinated with 3 cysteines and an exchangeable S-adenosyl-L-methionine.</text>
</comment>
<comment type="caution">
    <text evidence="8">Lacks conserved residue(s) required for the propagation of feature annotation.</text>
</comment>
<keyword evidence="8" id="KW-0671">Queuosine biosynthesis</keyword>
<evidence type="ECO:0000256" key="6">
    <source>
        <dbReference type="ARBA" id="ARBA00023014"/>
    </source>
</evidence>
<accession>A0ABS9MQ71</accession>
<organism evidence="9 10">
    <name type="scientific">Mesosutterella porci</name>
    <dbReference type="NCBI Taxonomy" id="2915351"/>
    <lineage>
        <taxon>Bacteria</taxon>
        <taxon>Pseudomonadati</taxon>
        <taxon>Pseudomonadota</taxon>
        <taxon>Betaproteobacteria</taxon>
        <taxon>Burkholderiales</taxon>
        <taxon>Sutterellaceae</taxon>
        <taxon>Mesosutterella</taxon>
    </lineage>
</organism>
<proteinExistence type="inferred from homology"/>
<name>A0ABS9MQ71_9BURK</name>
<evidence type="ECO:0000256" key="1">
    <source>
        <dbReference type="ARBA" id="ARBA00022485"/>
    </source>
</evidence>
<evidence type="ECO:0000256" key="8">
    <source>
        <dbReference type="HAMAP-Rule" id="MF_00917"/>
    </source>
</evidence>
<keyword evidence="3 8" id="KW-0479">Metal-binding</keyword>
<comment type="cofactor">
    <cofactor evidence="8">
        <name>S-adenosyl-L-methionine</name>
        <dbReference type="ChEBI" id="CHEBI:59789"/>
    </cofactor>
    <text evidence="8">Binds 1 S-adenosyl-L-methionine per subunit.</text>
</comment>
<keyword evidence="10" id="KW-1185">Reference proteome</keyword>
<feature type="binding site" evidence="8">
    <location>
        <position position="39"/>
    </location>
    <ligand>
        <name>[4Fe-4S] cluster</name>
        <dbReference type="ChEBI" id="CHEBI:49883"/>
        <note>4Fe-4S-S-AdoMet</note>
    </ligand>
</feature>
<protein>
    <recommendedName>
        <fullName evidence="8">7-carboxy-7-deazaguanine synthase</fullName>
        <shortName evidence="8">CDG synthase</shortName>
        <ecNumber evidence="8">4.3.99.3</ecNumber>
    </recommendedName>
    <alternativeName>
        <fullName evidence="8">Queuosine biosynthesis protein QueE</fullName>
    </alternativeName>
</protein>
<evidence type="ECO:0000256" key="5">
    <source>
        <dbReference type="ARBA" id="ARBA00023004"/>
    </source>
</evidence>
<dbReference type="EC" id="4.3.99.3" evidence="8"/>
<dbReference type="Proteomes" id="UP001297600">
    <property type="component" value="Unassembled WGS sequence"/>
</dbReference>
<feature type="binding site" evidence="8">
    <location>
        <begin position="138"/>
        <end position="140"/>
    </location>
    <ligand>
        <name>S-adenosyl-L-methionine</name>
        <dbReference type="ChEBI" id="CHEBI:59789"/>
    </ligand>
</feature>
<feature type="binding site" evidence="8">
    <location>
        <position position="94"/>
    </location>
    <ligand>
        <name>substrate</name>
    </ligand>
</feature>
<dbReference type="PANTHER" id="PTHR42836">
    <property type="entry name" value="7-CARBOXY-7-DEAZAGUANINE SYNTHASE"/>
    <property type="match status" value="1"/>
</dbReference>
<feature type="binding site" evidence="8">
    <location>
        <begin position="38"/>
        <end position="40"/>
    </location>
    <ligand>
        <name>S-adenosyl-L-methionine</name>
        <dbReference type="ChEBI" id="CHEBI:59789"/>
    </ligand>
</feature>
<keyword evidence="5 8" id="KW-0408">Iron</keyword>
<evidence type="ECO:0000256" key="7">
    <source>
        <dbReference type="ARBA" id="ARBA00023239"/>
    </source>
</evidence>
<comment type="catalytic activity">
    <reaction evidence="8">
        <text>6-carboxy-5,6,7,8-tetrahydropterin + H(+) = 7-carboxy-7-carbaguanine + NH4(+)</text>
        <dbReference type="Rhea" id="RHEA:27974"/>
        <dbReference type="ChEBI" id="CHEBI:15378"/>
        <dbReference type="ChEBI" id="CHEBI:28938"/>
        <dbReference type="ChEBI" id="CHEBI:61032"/>
        <dbReference type="ChEBI" id="CHEBI:61036"/>
        <dbReference type="EC" id="4.3.99.3"/>
    </reaction>
</comment>
<feature type="binding site" evidence="8">
    <location>
        <position position="36"/>
    </location>
    <ligand>
        <name>[4Fe-4S] cluster</name>
        <dbReference type="ChEBI" id="CHEBI:49883"/>
        <note>4Fe-4S-S-AdoMet</note>
    </ligand>
</feature>
<evidence type="ECO:0000256" key="4">
    <source>
        <dbReference type="ARBA" id="ARBA00022842"/>
    </source>
</evidence>
<dbReference type="EMBL" id="JAKNCT010000004">
    <property type="protein sequence ID" value="MCG5030677.1"/>
    <property type="molecule type" value="Genomic_DNA"/>
</dbReference>
<comment type="cofactor">
    <cofactor evidence="8">
        <name>Mg(2+)</name>
        <dbReference type="ChEBI" id="CHEBI:18420"/>
    </cofactor>
</comment>
<gene>
    <name evidence="8" type="primary">queE</name>
    <name evidence="9" type="ORF">MAF45_04355</name>
</gene>
<keyword evidence="1 8" id="KW-0004">4Fe-4S</keyword>
<dbReference type="InterPro" id="IPR024924">
    <property type="entry name" value="7-CO-7-deazaguanine_synth-like"/>
</dbReference>
<evidence type="ECO:0000313" key="9">
    <source>
        <dbReference type="EMBL" id="MCG5030677.1"/>
    </source>
</evidence>
<comment type="caution">
    <text evidence="9">The sequence shown here is derived from an EMBL/GenBank/DDBJ whole genome shotgun (WGS) entry which is preliminary data.</text>
</comment>
<keyword evidence="7 8" id="KW-0456">Lyase</keyword>
<comment type="subunit">
    <text evidence="8">Homodimer.</text>
</comment>